<dbReference type="Proteomes" id="UP000325315">
    <property type="component" value="Unassembled WGS sequence"/>
</dbReference>
<gene>
    <name evidence="1" type="ORF">EPI10_011364</name>
</gene>
<accession>A0A5B6W6G0</accession>
<dbReference type="OrthoDB" id="1303625at2759"/>
<dbReference type="InterPro" id="IPR052160">
    <property type="entry name" value="Gypsy_RT_Integrase-like"/>
</dbReference>
<name>A0A5B6W6G0_9ROSI</name>
<reference evidence="2" key="1">
    <citation type="journal article" date="2019" name="Plant Biotechnol. J.">
        <title>Genome sequencing of the Australian wild diploid species Gossypium australe highlights disease resistance and delayed gland morphogenesis.</title>
        <authorList>
            <person name="Cai Y."/>
            <person name="Cai X."/>
            <person name="Wang Q."/>
            <person name="Wang P."/>
            <person name="Zhang Y."/>
            <person name="Cai C."/>
            <person name="Xu Y."/>
            <person name="Wang K."/>
            <person name="Zhou Z."/>
            <person name="Wang C."/>
            <person name="Geng S."/>
            <person name="Li B."/>
            <person name="Dong Q."/>
            <person name="Hou Y."/>
            <person name="Wang H."/>
            <person name="Ai P."/>
            <person name="Liu Z."/>
            <person name="Yi F."/>
            <person name="Sun M."/>
            <person name="An G."/>
            <person name="Cheng J."/>
            <person name="Zhang Y."/>
            <person name="Shi Q."/>
            <person name="Xie Y."/>
            <person name="Shi X."/>
            <person name="Chang Y."/>
            <person name="Huang F."/>
            <person name="Chen Y."/>
            <person name="Hong S."/>
            <person name="Mi L."/>
            <person name="Sun Q."/>
            <person name="Zhang L."/>
            <person name="Zhou B."/>
            <person name="Peng R."/>
            <person name="Zhang X."/>
            <person name="Liu F."/>
        </authorList>
    </citation>
    <scope>NUCLEOTIDE SEQUENCE [LARGE SCALE GENOMIC DNA]</scope>
    <source>
        <strain evidence="2">cv. PA1801</strain>
    </source>
</reference>
<dbReference type="GO" id="GO:0003676">
    <property type="term" value="F:nucleic acid binding"/>
    <property type="evidence" value="ECO:0007669"/>
    <property type="project" value="InterPro"/>
</dbReference>
<protein>
    <submittedName>
        <fullName evidence="1">Transposon Ty3-I Gag-Pol polyprotein</fullName>
    </submittedName>
</protein>
<sequence>MCIFQMRTSLRLCNFLASGLMPPEMTYQQRKKFLHDEEPYLFKQCADQMIRRCVTESEDSYAYVKIYNRSQQVGNISRRNEMLLTNILEVELYILIAVDYVSKWVEVEAYLKNDAKMVMCFLQKYILTRFETPRVIINNEGSHFVNKWLKWLFDKCDMMCHPN</sequence>
<dbReference type="PANTHER" id="PTHR47266">
    <property type="entry name" value="ENDONUCLEASE-RELATED"/>
    <property type="match status" value="1"/>
</dbReference>
<evidence type="ECO:0000313" key="1">
    <source>
        <dbReference type="EMBL" id="KAA3477479.1"/>
    </source>
</evidence>
<proteinExistence type="predicted"/>
<dbReference type="SUPFAM" id="SSF53098">
    <property type="entry name" value="Ribonuclease H-like"/>
    <property type="match status" value="1"/>
</dbReference>
<dbReference type="Gene3D" id="3.30.420.10">
    <property type="entry name" value="Ribonuclease H-like superfamily/Ribonuclease H"/>
    <property type="match status" value="1"/>
</dbReference>
<organism evidence="1 2">
    <name type="scientific">Gossypium australe</name>
    <dbReference type="NCBI Taxonomy" id="47621"/>
    <lineage>
        <taxon>Eukaryota</taxon>
        <taxon>Viridiplantae</taxon>
        <taxon>Streptophyta</taxon>
        <taxon>Embryophyta</taxon>
        <taxon>Tracheophyta</taxon>
        <taxon>Spermatophyta</taxon>
        <taxon>Magnoliopsida</taxon>
        <taxon>eudicotyledons</taxon>
        <taxon>Gunneridae</taxon>
        <taxon>Pentapetalae</taxon>
        <taxon>rosids</taxon>
        <taxon>malvids</taxon>
        <taxon>Malvales</taxon>
        <taxon>Malvaceae</taxon>
        <taxon>Malvoideae</taxon>
        <taxon>Gossypium</taxon>
    </lineage>
</organism>
<dbReference type="InterPro" id="IPR036397">
    <property type="entry name" value="RNaseH_sf"/>
</dbReference>
<dbReference type="EMBL" id="SMMG02000004">
    <property type="protein sequence ID" value="KAA3477479.1"/>
    <property type="molecule type" value="Genomic_DNA"/>
</dbReference>
<evidence type="ECO:0000313" key="2">
    <source>
        <dbReference type="Proteomes" id="UP000325315"/>
    </source>
</evidence>
<keyword evidence="2" id="KW-1185">Reference proteome</keyword>
<comment type="caution">
    <text evidence="1">The sequence shown here is derived from an EMBL/GenBank/DDBJ whole genome shotgun (WGS) entry which is preliminary data.</text>
</comment>
<dbReference type="AlphaFoldDB" id="A0A5B6W6G0"/>
<dbReference type="InterPro" id="IPR012337">
    <property type="entry name" value="RNaseH-like_sf"/>
</dbReference>